<evidence type="ECO:0000256" key="4">
    <source>
        <dbReference type="ARBA" id="ARBA00022692"/>
    </source>
</evidence>
<keyword evidence="7 8" id="KW-0472">Membrane</keyword>
<dbReference type="Pfam" id="PF06699">
    <property type="entry name" value="PIG-F"/>
    <property type="match status" value="1"/>
</dbReference>
<dbReference type="GO" id="GO:0005789">
    <property type="term" value="C:endoplasmic reticulum membrane"/>
    <property type="evidence" value="ECO:0007669"/>
    <property type="project" value="UniProtKB-SubCell"/>
</dbReference>
<evidence type="ECO:0000256" key="5">
    <source>
        <dbReference type="ARBA" id="ARBA00022824"/>
    </source>
</evidence>
<comment type="caution">
    <text evidence="9">The sequence shown here is derived from an EMBL/GenBank/DDBJ whole genome shotgun (WGS) entry which is preliminary data.</text>
</comment>
<evidence type="ECO:0000256" key="8">
    <source>
        <dbReference type="SAM" id="Phobius"/>
    </source>
</evidence>
<feature type="transmembrane region" description="Helical" evidence="8">
    <location>
        <begin position="222"/>
        <end position="242"/>
    </location>
</feature>
<name>A0A2C5YTW7_9HYPO</name>
<evidence type="ECO:0000256" key="7">
    <source>
        <dbReference type="ARBA" id="ARBA00023136"/>
    </source>
</evidence>
<proteinExistence type="predicted"/>
<organism evidence="9 10">
    <name type="scientific">Ophiocordyceps australis</name>
    <dbReference type="NCBI Taxonomy" id="1399860"/>
    <lineage>
        <taxon>Eukaryota</taxon>
        <taxon>Fungi</taxon>
        <taxon>Dikarya</taxon>
        <taxon>Ascomycota</taxon>
        <taxon>Pezizomycotina</taxon>
        <taxon>Sordariomycetes</taxon>
        <taxon>Hypocreomycetidae</taxon>
        <taxon>Hypocreales</taxon>
        <taxon>Ophiocordycipitaceae</taxon>
        <taxon>Ophiocordyceps</taxon>
    </lineage>
</organism>
<evidence type="ECO:0000256" key="6">
    <source>
        <dbReference type="ARBA" id="ARBA00022989"/>
    </source>
</evidence>
<dbReference type="Proteomes" id="UP000224854">
    <property type="component" value="Unassembled WGS sequence"/>
</dbReference>
<feature type="transmembrane region" description="Helical" evidence="8">
    <location>
        <begin position="71"/>
        <end position="92"/>
    </location>
</feature>
<dbReference type="UniPathway" id="UPA00196"/>
<dbReference type="GO" id="GO:0006506">
    <property type="term" value="P:GPI anchor biosynthetic process"/>
    <property type="evidence" value="ECO:0007669"/>
    <property type="project" value="UniProtKB-UniPathway"/>
</dbReference>
<dbReference type="OrthoDB" id="17366at2759"/>
<evidence type="ECO:0000313" key="9">
    <source>
        <dbReference type="EMBL" id="PHH81558.1"/>
    </source>
</evidence>
<evidence type="ECO:0000256" key="2">
    <source>
        <dbReference type="ARBA" id="ARBA00004687"/>
    </source>
</evidence>
<dbReference type="AlphaFoldDB" id="A0A2C5YTW7"/>
<keyword evidence="4 8" id="KW-0812">Transmembrane</keyword>
<keyword evidence="3" id="KW-0337">GPI-anchor biosynthesis</keyword>
<keyword evidence="5" id="KW-0256">Endoplasmic reticulum</keyword>
<evidence type="ECO:0000256" key="1">
    <source>
        <dbReference type="ARBA" id="ARBA00004477"/>
    </source>
</evidence>
<feature type="transmembrane region" description="Helical" evidence="8">
    <location>
        <begin position="113"/>
        <end position="141"/>
    </location>
</feature>
<gene>
    <name evidence="9" type="ORF">CDD82_487</name>
</gene>
<evidence type="ECO:0000256" key="3">
    <source>
        <dbReference type="ARBA" id="ARBA00022502"/>
    </source>
</evidence>
<evidence type="ECO:0008006" key="11">
    <source>
        <dbReference type="Google" id="ProtNLM"/>
    </source>
</evidence>
<sequence length="253" mass="26336">MSSAIAEPATSTCTTTTQIKAKAPDAGVSAVPVLDTLQAQVMSLGRRAVLLGLLVTRFRWLVEDPLRALELALPVVGCVQIAYALVCLPAAGSQQGKKLRPGEKKRRSYSGPNPVSTAILSLVLAVMATPVIHMLFVLFGAPLLDHVGLTALCAAHFALLGAFPVFYARGVDSQALIAIAGAAAPLDETFGALVGAVVGAWLGAVPIPLDWDRDWQRWPVTIVVGMYTGSVVCSWACGALFYGKRLGGGAATG</sequence>
<reference evidence="9 10" key="1">
    <citation type="submission" date="2017-06" db="EMBL/GenBank/DDBJ databases">
        <title>Ant-infecting Ophiocordyceps genomes reveal a high diversity of potential behavioral manipulation genes and a possible major role for enterotoxins.</title>
        <authorList>
            <person name="De Bekker C."/>
            <person name="Evans H.C."/>
            <person name="Brachmann A."/>
            <person name="Hughes D.P."/>
        </authorList>
    </citation>
    <scope>NUCLEOTIDE SEQUENCE [LARGE SCALE GENOMIC DNA]</scope>
    <source>
        <strain evidence="9 10">1348a</strain>
    </source>
</reference>
<feature type="transmembrane region" description="Helical" evidence="8">
    <location>
        <begin position="147"/>
        <end position="168"/>
    </location>
</feature>
<dbReference type="InterPro" id="IPR009580">
    <property type="entry name" value="GPI_biosynthesis_protein_Pig-F"/>
</dbReference>
<protein>
    <recommendedName>
        <fullName evidence="11">Glycosylphosphatidylinositol anchor biosynthesis protein 11</fullName>
    </recommendedName>
</protein>
<comment type="subcellular location">
    <subcellularLocation>
        <location evidence="1">Endoplasmic reticulum membrane</location>
        <topology evidence="1">Multi-pass membrane protein</topology>
    </subcellularLocation>
</comment>
<keyword evidence="10" id="KW-1185">Reference proteome</keyword>
<comment type="pathway">
    <text evidence="2">Glycolipid biosynthesis; glycosylphosphatidylinositol-anchor biosynthesis.</text>
</comment>
<evidence type="ECO:0000313" key="10">
    <source>
        <dbReference type="Proteomes" id="UP000224854"/>
    </source>
</evidence>
<feature type="transmembrane region" description="Helical" evidence="8">
    <location>
        <begin position="175"/>
        <end position="202"/>
    </location>
</feature>
<dbReference type="EMBL" id="NJEU01000111">
    <property type="protein sequence ID" value="PHH81558.1"/>
    <property type="molecule type" value="Genomic_DNA"/>
</dbReference>
<keyword evidence="6 8" id="KW-1133">Transmembrane helix</keyword>
<accession>A0A2C5YTW7</accession>